<proteinExistence type="predicted"/>
<accession>A0A8H3MCT1</accession>
<keyword evidence="1" id="KW-0472">Membrane</keyword>
<evidence type="ECO:0000256" key="1">
    <source>
        <dbReference type="SAM" id="Phobius"/>
    </source>
</evidence>
<protein>
    <submittedName>
        <fullName evidence="2">Uncharacterized protein</fullName>
    </submittedName>
</protein>
<keyword evidence="1" id="KW-1133">Transmembrane helix</keyword>
<reference evidence="2" key="1">
    <citation type="submission" date="2019-10" db="EMBL/GenBank/DDBJ databases">
        <title>Conservation and host-specific expression of non-tandemly repeated heterogenous ribosome RNA gene in arbuscular mycorrhizal fungi.</title>
        <authorList>
            <person name="Maeda T."/>
            <person name="Kobayashi Y."/>
            <person name="Nakagawa T."/>
            <person name="Ezawa T."/>
            <person name="Yamaguchi K."/>
            <person name="Bino T."/>
            <person name="Nishimoto Y."/>
            <person name="Shigenobu S."/>
            <person name="Kawaguchi M."/>
        </authorList>
    </citation>
    <scope>NUCLEOTIDE SEQUENCE</scope>
    <source>
        <strain evidence="2">HR1</strain>
    </source>
</reference>
<evidence type="ECO:0000313" key="3">
    <source>
        <dbReference type="Proteomes" id="UP000615446"/>
    </source>
</evidence>
<dbReference type="AlphaFoldDB" id="A0A8H3MCT1"/>
<dbReference type="Proteomes" id="UP000615446">
    <property type="component" value="Unassembled WGS sequence"/>
</dbReference>
<comment type="caution">
    <text evidence="2">The sequence shown here is derived from an EMBL/GenBank/DDBJ whole genome shotgun (WGS) entry which is preliminary data.</text>
</comment>
<evidence type="ECO:0000313" key="2">
    <source>
        <dbReference type="EMBL" id="GET01657.1"/>
    </source>
</evidence>
<dbReference type="EMBL" id="BLAL01000300">
    <property type="protein sequence ID" value="GET01657.1"/>
    <property type="molecule type" value="Genomic_DNA"/>
</dbReference>
<sequence length="100" mass="12481">MMMNDGWICHIKKKRGTIGKIREYCIIDEVIYEEFSLCRSRKKKLFKLKYLYINLKKRKKKIWLDGLTLIYFEANRIIGRIFFFFWNFQKIKHELKFDIF</sequence>
<feature type="transmembrane region" description="Helical" evidence="1">
    <location>
        <begin position="62"/>
        <end position="86"/>
    </location>
</feature>
<name>A0A8H3MCT1_9GLOM</name>
<gene>
    <name evidence="2" type="ORF">RCL2_002805500</name>
</gene>
<keyword evidence="1" id="KW-0812">Transmembrane</keyword>
<organism evidence="2 3">
    <name type="scientific">Rhizophagus clarus</name>
    <dbReference type="NCBI Taxonomy" id="94130"/>
    <lineage>
        <taxon>Eukaryota</taxon>
        <taxon>Fungi</taxon>
        <taxon>Fungi incertae sedis</taxon>
        <taxon>Mucoromycota</taxon>
        <taxon>Glomeromycotina</taxon>
        <taxon>Glomeromycetes</taxon>
        <taxon>Glomerales</taxon>
        <taxon>Glomeraceae</taxon>
        <taxon>Rhizophagus</taxon>
    </lineage>
</organism>